<dbReference type="InterPro" id="IPR001841">
    <property type="entry name" value="Znf_RING"/>
</dbReference>
<dbReference type="CDD" id="cd16796">
    <property type="entry name" value="RING-H2_RNF13"/>
    <property type="match status" value="1"/>
</dbReference>
<keyword evidence="8" id="KW-0325">Glycoprotein</keyword>
<dbReference type="InterPro" id="IPR044744">
    <property type="entry name" value="ZNRF4/RNF13/RNF167_PA"/>
</dbReference>
<keyword evidence="15" id="KW-1185">Reference proteome</keyword>
<dbReference type="Gene3D" id="3.30.40.10">
    <property type="entry name" value="Zinc/RING finger domain, C3HC4 (zinc finger)"/>
    <property type="match status" value="1"/>
</dbReference>
<keyword evidence="1 12" id="KW-0812">Transmembrane</keyword>
<evidence type="ECO:0000259" key="14">
    <source>
        <dbReference type="PROSITE" id="PS50089"/>
    </source>
</evidence>
<sequence>MIYPALLLLLVLHQHASAEILVLHKDPAFMVESFRDMASTFGIPLPYEGLQGMFVYAEPIHACEPIKPPPNFTNRFGKWFVVVSRNQCPFEKKVRIAQDAFYEAVIVHNVDSDALEPMSAKNSSGIFIPSVFVSETTGKGLLRYSYNNSGEYFIIINSDMPFNINTHLLLPFAIAVGICFLVMLIFMVVKYVRDRRRQRRDRLSSSALNKIPTNKFQKGDPYETCAICLDDYVDGEKLRILPCSHAYHAKCIDPWLTKARRDCPVCKRKVFVNDEVPYSDTDSDTDSDDRTPLLTGVANGRTVTQGGTFSDLVPSHFFLNQSQAEPANFVTASDRHSINGEHNPDDSDYFHEFSSSTDSGSTDSSSVSSGHMDNGSRTDVIV</sequence>
<protein>
    <submittedName>
        <fullName evidence="16 17">E3 ubiquitin-protein ligase RNF13-like</fullName>
    </submittedName>
</protein>
<dbReference type="RefSeq" id="XP_017773958.1">
    <property type="nucleotide sequence ID" value="XM_017918469.1"/>
</dbReference>
<keyword evidence="2" id="KW-0479">Metal-binding</keyword>
<dbReference type="CDD" id="cd02123">
    <property type="entry name" value="PA_C_RZF_like"/>
    <property type="match status" value="1"/>
</dbReference>
<feature type="signal peptide" evidence="13">
    <location>
        <begin position="1"/>
        <end position="18"/>
    </location>
</feature>
<evidence type="ECO:0000256" key="8">
    <source>
        <dbReference type="ARBA" id="ARBA00023180"/>
    </source>
</evidence>
<dbReference type="InterPro" id="IPR003137">
    <property type="entry name" value="PA_domain"/>
</dbReference>
<evidence type="ECO:0000313" key="17">
    <source>
        <dbReference type="RefSeq" id="XP_017774738.1"/>
    </source>
</evidence>
<dbReference type="Proteomes" id="UP000695000">
    <property type="component" value="Unplaced"/>
</dbReference>
<dbReference type="SMART" id="SM00184">
    <property type="entry name" value="RING"/>
    <property type="match status" value="1"/>
</dbReference>
<name>A0ABM1MJI8_NICVS</name>
<feature type="chain" id="PRO_5045022713" evidence="13">
    <location>
        <begin position="19"/>
        <end position="382"/>
    </location>
</feature>
<evidence type="ECO:0000256" key="4">
    <source>
        <dbReference type="ARBA" id="ARBA00022771"/>
    </source>
</evidence>
<comment type="subcellular location">
    <subcellularLocation>
        <location evidence="9">Endomembrane system</location>
        <topology evidence="9">Single-pass type I membrane protein</topology>
    </subcellularLocation>
</comment>
<evidence type="ECO:0000256" key="12">
    <source>
        <dbReference type="SAM" id="Phobius"/>
    </source>
</evidence>
<keyword evidence="7 12" id="KW-0472">Membrane</keyword>
<keyword evidence="6 12" id="KW-1133">Transmembrane helix</keyword>
<dbReference type="SUPFAM" id="SSF57850">
    <property type="entry name" value="RING/U-box"/>
    <property type="match status" value="1"/>
</dbReference>
<evidence type="ECO:0000256" key="11">
    <source>
        <dbReference type="SAM" id="MobiDB-lite"/>
    </source>
</evidence>
<evidence type="ECO:0000256" key="10">
    <source>
        <dbReference type="PROSITE-ProRule" id="PRU00175"/>
    </source>
</evidence>
<gene>
    <name evidence="16 17" type="primary">LOC108560513</name>
</gene>
<dbReference type="Pfam" id="PF13639">
    <property type="entry name" value="zf-RING_2"/>
    <property type="match status" value="1"/>
</dbReference>
<feature type="transmembrane region" description="Helical" evidence="12">
    <location>
        <begin position="168"/>
        <end position="192"/>
    </location>
</feature>
<organism evidence="15 17">
    <name type="scientific">Nicrophorus vespilloides</name>
    <name type="common">Boreal carrion beetle</name>
    <dbReference type="NCBI Taxonomy" id="110193"/>
    <lineage>
        <taxon>Eukaryota</taxon>
        <taxon>Metazoa</taxon>
        <taxon>Ecdysozoa</taxon>
        <taxon>Arthropoda</taxon>
        <taxon>Hexapoda</taxon>
        <taxon>Insecta</taxon>
        <taxon>Pterygota</taxon>
        <taxon>Neoptera</taxon>
        <taxon>Endopterygota</taxon>
        <taxon>Coleoptera</taxon>
        <taxon>Polyphaga</taxon>
        <taxon>Staphyliniformia</taxon>
        <taxon>Silphidae</taxon>
        <taxon>Nicrophorinae</taxon>
        <taxon>Nicrophorus</taxon>
    </lineage>
</organism>
<accession>A0ABM1MJI8</accession>
<dbReference type="InterPro" id="IPR013083">
    <property type="entry name" value="Znf_RING/FYVE/PHD"/>
</dbReference>
<evidence type="ECO:0000256" key="2">
    <source>
        <dbReference type="ARBA" id="ARBA00022723"/>
    </source>
</evidence>
<evidence type="ECO:0000256" key="7">
    <source>
        <dbReference type="ARBA" id="ARBA00023136"/>
    </source>
</evidence>
<dbReference type="GeneID" id="108560513"/>
<feature type="compositionally biased region" description="Low complexity" evidence="11">
    <location>
        <begin position="354"/>
        <end position="370"/>
    </location>
</feature>
<evidence type="ECO:0000256" key="6">
    <source>
        <dbReference type="ARBA" id="ARBA00022989"/>
    </source>
</evidence>
<evidence type="ECO:0000256" key="13">
    <source>
        <dbReference type="SAM" id="SignalP"/>
    </source>
</evidence>
<evidence type="ECO:0000256" key="3">
    <source>
        <dbReference type="ARBA" id="ARBA00022729"/>
    </source>
</evidence>
<feature type="region of interest" description="Disordered" evidence="11">
    <location>
        <begin position="335"/>
        <end position="382"/>
    </location>
</feature>
<evidence type="ECO:0000256" key="5">
    <source>
        <dbReference type="ARBA" id="ARBA00022833"/>
    </source>
</evidence>
<evidence type="ECO:0000256" key="9">
    <source>
        <dbReference type="ARBA" id="ARBA00046288"/>
    </source>
</evidence>
<keyword evidence="3 13" id="KW-0732">Signal</keyword>
<dbReference type="Pfam" id="PF02225">
    <property type="entry name" value="PA"/>
    <property type="match status" value="1"/>
</dbReference>
<feature type="compositionally biased region" description="Basic and acidic residues" evidence="11">
    <location>
        <begin position="335"/>
        <end position="351"/>
    </location>
</feature>
<dbReference type="RefSeq" id="XP_017774738.1">
    <property type="nucleotide sequence ID" value="XM_017919249.1"/>
</dbReference>
<evidence type="ECO:0000313" key="16">
    <source>
        <dbReference type="RefSeq" id="XP_017773958.1"/>
    </source>
</evidence>
<dbReference type="PROSITE" id="PS50089">
    <property type="entry name" value="ZF_RING_2"/>
    <property type="match status" value="1"/>
</dbReference>
<dbReference type="PANTHER" id="PTHR45931">
    <property type="entry name" value="SI:CH211-59O9.10"/>
    <property type="match status" value="1"/>
</dbReference>
<feature type="domain" description="RING-type" evidence="14">
    <location>
        <begin position="225"/>
        <end position="267"/>
    </location>
</feature>
<evidence type="ECO:0000313" key="15">
    <source>
        <dbReference type="Proteomes" id="UP000695000"/>
    </source>
</evidence>
<keyword evidence="4 10" id="KW-0863">Zinc-finger</keyword>
<dbReference type="InterPro" id="IPR051834">
    <property type="entry name" value="RING_finger_E3_ligase"/>
</dbReference>
<reference evidence="16 17" key="1">
    <citation type="submission" date="2025-05" db="UniProtKB">
        <authorList>
            <consortium name="RefSeq"/>
        </authorList>
    </citation>
    <scope>IDENTIFICATION</scope>
    <source>
        <tissue evidence="16 17">Whole Larva</tissue>
    </source>
</reference>
<proteinExistence type="predicted"/>
<evidence type="ECO:0000256" key="1">
    <source>
        <dbReference type="ARBA" id="ARBA00022692"/>
    </source>
</evidence>
<keyword evidence="5" id="KW-0862">Zinc</keyword>
<dbReference type="PANTHER" id="PTHR45931:SF20">
    <property type="entry name" value="RING-TYPE E3 UBIQUITIN TRANSFERASE"/>
    <property type="match status" value="1"/>
</dbReference>
<dbReference type="Gene3D" id="3.50.30.30">
    <property type="match status" value="1"/>
</dbReference>